<name>A0ABP9DDP6_9BACT</name>
<sequence length="265" mass="31301">MKMEIKEIITHKKEGWQVWRLLYEKDFVIVEWRNEEARKVDFMKIDLKEGKIDWEGISLEEDWWVGASAIADDHLYLYNFDEEEQVPKVRNIIAIDHHNGKVKWIKEGCQYLDAQNDEIQAIHPASGSYLLLAATDGRTLKEAQELPELQSTTTNVEENIHRYTETNPHFDTFKRFLSKSLHIHPHKQILYLEHKEGFTLSFYMEEDSSAKIYSHWLCTFSKGGDLLQKICLQAQTEEVSLDAFWSQENYLFYLVEKDTLVVNRI</sequence>
<comment type="caution">
    <text evidence="1">The sequence shown here is derived from an EMBL/GenBank/DDBJ whole genome shotgun (WGS) entry which is preliminary data.</text>
</comment>
<organism evidence="1 2">
    <name type="scientific">Algivirga pacifica</name>
    <dbReference type="NCBI Taxonomy" id="1162670"/>
    <lineage>
        <taxon>Bacteria</taxon>
        <taxon>Pseudomonadati</taxon>
        <taxon>Bacteroidota</taxon>
        <taxon>Cytophagia</taxon>
        <taxon>Cytophagales</taxon>
        <taxon>Flammeovirgaceae</taxon>
        <taxon>Algivirga</taxon>
    </lineage>
</organism>
<protein>
    <recommendedName>
        <fullName evidence="3">DUF4905 domain-containing protein</fullName>
    </recommendedName>
</protein>
<dbReference type="RefSeq" id="WP_345371494.1">
    <property type="nucleotide sequence ID" value="NZ_BAABJX010000032.1"/>
</dbReference>
<dbReference type="Proteomes" id="UP001500298">
    <property type="component" value="Unassembled WGS sequence"/>
</dbReference>
<dbReference type="Pfam" id="PF16248">
    <property type="entry name" value="DUF4905"/>
    <property type="match status" value="1"/>
</dbReference>
<gene>
    <name evidence="1" type="ORF">GCM10023331_20430</name>
</gene>
<evidence type="ECO:0000313" key="1">
    <source>
        <dbReference type="EMBL" id="GAA4835119.1"/>
    </source>
</evidence>
<reference evidence="2" key="1">
    <citation type="journal article" date="2019" name="Int. J. Syst. Evol. Microbiol.">
        <title>The Global Catalogue of Microorganisms (GCM) 10K type strain sequencing project: providing services to taxonomists for standard genome sequencing and annotation.</title>
        <authorList>
            <consortium name="The Broad Institute Genomics Platform"/>
            <consortium name="The Broad Institute Genome Sequencing Center for Infectious Disease"/>
            <person name="Wu L."/>
            <person name="Ma J."/>
        </authorList>
    </citation>
    <scope>NUCLEOTIDE SEQUENCE [LARGE SCALE GENOMIC DNA]</scope>
    <source>
        <strain evidence="2">JCM 18326</strain>
    </source>
</reference>
<keyword evidence="2" id="KW-1185">Reference proteome</keyword>
<proteinExistence type="predicted"/>
<accession>A0ABP9DDP6</accession>
<evidence type="ECO:0000313" key="2">
    <source>
        <dbReference type="Proteomes" id="UP001500298"/>
    </source>
</evidence>
<evidence type="ECO:0008006" key="3">
    <source>
        <dbReference type="Google" id="ProtNLM"/>
    </source>
</evidence>
<dbReference type="InterPro" id="IPR032595">
    <property type="entry name" value="DUF4905"/>
</dbReference>
<dbReference type="EMBL" id="BAABJX010000032">
    <property type="protein sequence ID" value="GAA4835119.1"/>
    <property type="molecule type" value="Genomic_DNA"/>
</dbReference>